<dbReference type="InterPro" id="IPR039448">
    <property type="entry name" value="Beta_helix"/>
</dbReference>
<proteinExistence type="predicted"/>
<dbReference type="InterPro" id="IPR012334">
    <property type="entry name" value="Pectin_lyas_fold"/>
</dbReference>
<dbReference type="InterPro" id="IPR011050">
    <property type="entry name" value="Pectin_lyase_fold/virulence"/>
</dbReference>
<dbReference type="EMBL" id="CP078064">
    <property type="protein sequence ID" value="UVE52097.1"/>
    <property type="molecule type" value="Genomic_DNA"/>
</dbReference>
<dbReference type="Proteomes" id="UP001058330">
    <property type="component" value="Plasmid pHl5678-1"/>
</dbReference>
<accession>A0ABY5RKM1</accession>
<organism evidence="3 4">
    <name type="scientific">Haloferax larsenii</name>
    <dbReference type="NCBI Taxonomy" id="302484"/>
    <lineage>
        <taxon>Archaea</taxon>
        <taxon>Methanobacteriati</taxon>
        <taxon>Methanobacteriota</taxon>
        <taxon>Stenosarchaea group</taxon>
        <taxon>Halobacteria</taxon>
        <taxon>Halobacteriales</taxon>
        <taxon>Haloferacaceae</taxon>
        <taxon>Haloferax</taxon>
    </lineage>
</organism>
<feature type="region of interest" description="Disordered" evidence="1">
    <location>
        <begin position="1"/>
        <end position="21"/>
    </location>
</feature>
<dbReference type="Pfam" id="PF13229">
    <property type="entry name" value="Beta_helix"/>
    <property type="match status" value="1"/>
</dbReference>
<evidence type="ECO:0000313" key="3">
    <source>
        <dbReference type="EMBL" id="UVE52097.1"/>
    </source>
</evidence>
<keyword evidence="3" id="KW-0614">Plasmid</keyword>
<evidence type="ECO:0000256" key="1">
    <source>
        <dbReference type="SAM" id="MobiDB-lite"/>
    </source>
</evidence>
<name>A0ABY5RKM1_HALLR</name>
<protein>
    <submittedName>
        <fullName evidence="3">Right-handed parallel beta-helix repeat-containing protein</fullName>
    </submittedName>
</protein>
<feature type="domain" description="Right handed beta helix" evidence="2">
    <location>
        <begin position="250"/>
        <end position="400"/>
    </location>
</feature>
<keyword evidence="4" id="KW-1185">Reference proteome</keyword>
<gene>
    <name evidence="3" type="ORF">KU306_15895</name>
</gene>
<evidence type="ECO:0000259" key="2">
    <source>
        <dbReference type="Pfam" id="PF13229"/>
    </source>
</evidence>
<sequence length="547" mass="58543">MNEPDSETPSGSGEPRVGSVGSKVTRRTYLLGTVGALGFSGYVATSTESARADTLTVELPQEYLDRFDNIVNIVDAGADPTGTEPIDDILDSTVADDTLVVFPEGRYLMNSQFRKTGYENIGFYGDNATLTHGQIDAIENNVVTDGEFTGAARFFRLGVIYAPGKDLLFEGLTFDFVPEQTGIRAIEAYVTDGLEVRDVTIVGEHDTGTLGPALFSVTTANGSGVVERFKAPDGAAFTKDTIGDINLGPTGILIDPNSAGTLRLVDCELGRFPDNGLYVSGANGTVHVEGGTYKNSTVTSIRLKGYRSSIRGVDIIIDELVSGISQRGIRLDDGADFLVEDTTVTVTGPAENAIRVLDDAETSTIKNCSIVLNDAKGSARGIQLTENAGRVEVLDTTIEVYGSEFAVYLQGNNDSQDSMALLRNVTITGPAPGDSAREAIRVERANGRFENLVVDQPGDNYRRCVEILADDNLFVGGTYQSTHHPFINKGSRTRFDEVTARSYGGWQAAKLYAEGTDVVVMDSTLYGGYIDKGAEGFVVDNTEMPPA</sequence>
<dbReference type="SUPFAM" id="SSF51126">
    <property type="entry name" value="Pectin lyase-like"/>
    <property type="match status" value="1"/>
</dbReference>
<evidence type="ECO:0000313" key="4">
    <source>
        <dbReference type="Proteomes" id="UP001058330"/>
    </source>
</evidence>
<geneLocation type="plasmid" evidence="3 4">
    <name>pHl5678-1</name>
</geneLocation>
<reference evidence="3" key="1">
    <citation type="submission" date="2021-07" db="EMBL/GenBank/DDBJ databases">
        <title>Studies on halocins as antimicrobial molecules from haloarchaea.</title>
        <authorList>
            <person name="Kumar S."/>
            <person name="Khare S.K."/>
        </authorList>
    </citation>
    <scope>NUCLEOTIDE SEQUENCE</scope>
    <source>
        <strain evidence="3">NCIM 5678</strain>
        <plasmid evidence="3">pHl5678-1</plasmid>
    </source>
</reference>
<dbReference type="Gene3D" id="2.160.20.10">
    <property type="entry name" value="Single-stranded right-handed beta-helix, Pectin lyase-like"/>
    <property type="match status" value="1"/>
</dbReference>
<dbReference type="RefSeq" id="WP_258303580.1">
    <property type="nucleotide sequence ID" value="NZ_CP078064.1"/>
</dbReference>
<dbReference type="GeneID" id="74530422"/>